<dbReference type="InterPro" id="IPR004875">
    <property type="entry name" value="DDE_SF_endonuclease_dom"/>
</dbReference>
<reference evidence="2 3" key="1">
    <citation type="journal article" date="2023" name="BMC Biol.">
        <title>The compact genome of the sponge Oopsacas minuta (Hexactinellida) is lacking key metazoan core genes.</title>
        <authorList>
            <person name="Santini S."/>
            <person name="Schenkelaars Q."/>
            <person name="Jourda C."/>
            <person name="Duchesne M."/>
            <person name="Belahbib H."/>
            <person name="Rocher C."/>
            <person name="Selva M."/>
            <person name="Riesgo A."/>
            <person name="Vervoort M."/>
            <person name="Leys S.P."/>
            <person name="Kodjabachian L."/>
            <person name="Le Bivic A."/>
            <person name="Borchiellini C."/>
            <person name="Claverie J.M."/>
            <person name="Renard E."/>
        </authorList>
    </citation>
    <scope>NUCLEOTIDE SEQUENCE [LARGE SCALE GENOMIC DNA]</scope>
    <source>
        <strain evidence="2">SPO-2</strain>
    </source>
</reference>
<dbReference type="Pfam" id="PF03184">
    <property type="entry name" value="DDE_1"/>
    <property type="match status" value="1"/>
</dbReference>
<dbReference type="EMBL" id="JAKMXF010000301">
    <property type="protein sequence ID" value="KAI6651858.1"/>
    <property type="molecule type" value="Genomic_DNA"/>
</dbReference>
<dbReference type="GO" id="GO:0003677">
    <property type="term" value="F:DNA binding"/>
    <property type="evidence" value="ECO:0007669"/>
    <property type="project" value="TreeGrafter"/>
</dbReference>
<gene>
    <name evidence="2" type="ORF">LOD99_4737</name>
</gene>
<protein>
    <submittedName>
        <fullName evidence="2">Tigger transposable element-derived protein 4-like</fullName>
    </submittedName>
</protein>
<keyword evidence="3" id="KW-1185">Reference proteome</keyword>
<dbReference type="AlphaFoldDB" id="A0AAV7JSJ6"/>
<feature type="domain" description="DDE-1" evidence="1">
    <location>
        <begin position="55"/>
        <end position="108"/>
    </location>
</feature>
<evidence type="ECO:0000313" key="2">
    <source>
        <dbReference type="EMBL" id="KAI6651858.1"/>
    </source>
</evidence>
<comment type="caution">
    <text evidence="2">The sequence shown here is derived from an EMBL/GenBank/DDBJ whole genome shotgun (WGS) entry which is preliminary data.</text>
</comment>
<name>A0AAV7JSJ6_9METZ</name>
<dbReference type="InterPro" id="IPR050863">
    <property type="entry name" value="CenT-Element_Derived"/>
</dbReference>
<dbReference type="Proteomes" id="UP001165289">
    <property type="component" value="Unassembled WGS sequence"/>
</dbReference>
<evidence type="ECO:0000259" key="1">
    <source>
        <dbReference type="Pfam" id="PF03184"/>
    </source>
</evidence>
<organism evidence="2 3">
    <name type="scientific">Oopsacas minuta</name>
    <dbReference type="NCBI Taxonomy" id="111878"/>
    <lineage>
        <taxon>Eukaryota</taxon>
        <taxon>Metazoa</taxon>
        <taxon>Porifera</taxon>
        <taxon>Hexactinellida</taxon>
        <taxon>Hexasterophora</taxon>
        <taxon>Lyssacinosida</taxon>
        <taxon>Leucopsacidae</taxon>
        <taxon>Oopsacas</taxon>
    </lineage>
</organism>
<evidence type="ECO:0000313" key="3">
    <source>
        <dbReference type="Proteomes" id="UP001165289"/>
    </source>
</evidence>
<dbReference type="PANTHER" id="PTHR19303:SF73">
    <property type="entry name" value="PROTEIN PDC2"/>
    <property type="match status" value="1"/>
</dbReference>
<accession>A0AAV7JSJ6</accession>
<sequence length="114" mass="12662">MGVVACWQQALNGVVKGYNLDVIYNCDETGILFRSIPAKSYVENKDTTHGIKRSKERITVLLCCNMSGTDKCKPTVIGKSLRSRCFKNIDPKSLPVDYQGNKKAWMNSARSLSG</sequence>
<dbReference type="GO" id="GO:0005634">
    <property type="term" value="C:nucleus"/>
    <property type="evidence" value="ECO:0007669"/>
    <property type="project" value="TreeGrafter"/>
</dbReference>
<proteinExistence type="predicted"/>
<dbReference type="PANTHER" id="PTHR19303">
    <property type="entry name" value="TRANSPOSON"/>
    <property type="match status" value="1"/>
</dbReference>